<keyword evidence="6" id="KW-0472">Membrane</keyword>
<dbReference type="RefSeq" id="WP_084571076.1">
    <property type="nucleotide sequence ID" value="NZ_DYTS01000456.1"/>
</dbReference>
<dbReference type="InterPro" id="IPR003423">
    <property type="entry name" value="OMP_efflux"/>
</dbReference>
<protein>
    <submittedName>
        <fullName evidence="8">TolC family outer membrane protein</fullName>
    </submittedName>
</protein>
<evidence type="ECO:0000256" key="2">
    <source>
        <dbReference type="ARBA" id="ARBA00007613"/>
    </source>
</evidence>
<dbReference type="NCBIfam" id="TIGR01844">
    <property type="entry name" value="type_I_sec_TolC"/>
    <property type="match status" value="1"/>
</dbReference>
<dbReference type="Pfam" id="PF02321">
    <property type="entry name" value="OEP"/>
    <property type="match status" value="2"/>
</dbReference>
<keyword evidence="7" id="KW-0998">Cell outer membrane</keyword>
<evidence type="ECO:0000256" key="7">
    <source>
        <dbReference type="ARBA" id="ARBA00023237"/>
    </source>
</evidence>
<evidence type="ECO:0000313" key="8">
    <source>
        <dbReference type="EMBL" id="HJH22361.1"/>
    </source>
</evidence>
<dbReference type="GO" id="GO:0015562">
    <property type="term" value="F:efflux transmembrane transporter activity"/>
    <property type="evidence" value="ECO:0007669"/>
    <property type="project" value="InterPro"/>
</dbReference>
<evidence type="ECO:0000256" key="6">
    <source>
        <dbReference type="ARBA" id="ARBA00023136"/>
    </source>
</evidence>
<keyword evidence="5" id="KW-0812">Transmembrane</keyword>
<comment type="subcellular location">
    <subcellularLocation>
        <location evidence="1">Cell outer membrane</location>
    </subcellularLocation>
</comment>
<name>A0A921NPD8_9PSED</name>
<keyword evidence="3" id="KW-0813">Transport</keyword>
<dbReference type="EMBL" id="DYTS01000456">
    <property type="protein sequence ID" value="HJH22361.1"/>
    <property type="molecule type" value="Genomic_DNA"/>
</dbReference>
<sequence>MLPWAMAAQADDLISIYEDALLNDQQLSAAQAERDAGLETVVQARAGLLPEVSLQAQNLWNRNQYQVQGGEIEHRRQNQTYSIQLAQPVFRWKNWILYQQGSQQTALAISRFYSAQQTLMLRVATAYFEVLSTEEVLDTLRQQQVADVQLLASARKQFELGNVSIADVYEAQASADRALAASIKANSDVELARQGLARIIGRQSGSLLGLRDGVSLEPPYPADINSWIREAEQNGFEVQAQALLLDIARNEVRSRKADHLPSVDLVASKSMQQRPNVGTERSDSSSIGLRVSLPLYGGGRTSSAVRQAQALSGQSEAQYEEAKRVAQLQVREAWQGVVSGMAQIKALETARVSAKSALEANKLGYRVGARISIDVLEVQSRFTETVQQLSRARYDTLLATLRLKAAVGRLTERDLNEINRLLRSR</sequence>
<dbReference type="Gene3D" id="1.20.1600.10">
    <property type="entry name" value="Outer membrane efflux proteins (OEP)"/>
    <property type="match status" value="1"/>
</dbReference>
<evidence type="ECO:0000256" key="3">
    <source>
        <dbReference type="ARBA" id="ARBA00022448"/>
    </source>
</evidence>
<evidence type="ECO:0000256" key="5">
    <source>
        <dbReference type="ARBA" id="ARBA00022692"/>
    </source>
</evidence>
<dbReference type="PANTHER" id="PTHR30026">
    <property type="entry name" value="OUTER MEMBRANE PROTEIN TOLC"/>
    <property type="match status" value="1"/>
</dbReference>
<dbReference type="PANTHER" id="PTHR30026:SF20">
    <property type="entry name" value="OUTER MEMBRANE PROTEIN TOLC"/>
    <property type="match status" value="1"/>
</dbReference>
<gene>
    <name evidence="8" type="ORF">K8W20_27135</name>
</gene>
<reference evidence="8" key="2">
    <citation type="submission" date="2021-09" db="EMBL/GenBank/DDBJ databases">
        <authorList>
            <person name="Gilroy R."/>
        </authorList>
    </citation>
    <scope>NUCLEOTIDE SEQUENCE</scope>
    <source>
        <strain evidence="8">ChiSjej2B20-17149</strain>
    </source>
</reference>
<dbReference type="InterPro" id="IPR051906">
    <property type="entry name" value="TolC-like"/>
</dbReference>
<proteinExistence type="inferred from homology"/>
<dbReference type="GO" id="GO:0015288">
    <property type="term" value="F:porin activity"/>
    <property type="evidence" value="ECO:0007669"/>
    <property type="project" value="TreeGrafter"/>
</dbReference>
<reference evidence="8" key="1">
    <citation type="journal article" date="2021" name="PeerJ">
        <title>Extensive microbial diversity within the chicken gut microbiome revealed by metagenomics and culture.</title>
        <authorList>
            <person name="Gilroy R."/>
            <person name="Ravi A."/>
            <person name="Getino M."/>
            <person name="Pursley I."/>
            <person name="Horton D.L."/>
            <person name="Alikhan N.F."/>
            <person name="Baker D."/>
            <person name="Gharbi K."/>
            <person name="Hall N."/>
            <person name="Watson M."/>
            <person name="Adriaenssens E.M."/>
            <person name="Foster-Nyarko E."/>
            <person name="Jarju S."/>
            <person name="Secka A."/>
            <person name="Antonio M."/>
            <person name="Oren A."/>
            <person name="Chaudhuri R.R."/>
            <person name="La Ragione R."/>
            <person name="Hildebrand F."/>
            <person name="Pallen M.J."/>
        </authorList>
    </citation>
    <scope>NUCLEOTIDE SEQUENCE</scope>
    <source>
        <strain evidence="8">ChiSjej2B20-17149</strain>
    </source>
</reference>
<accession>A0A921NPD8</accession>
<dbReference type="SUPFAM" id="SSF56954">
    <property type="entry name" value="Outer membrane efflux proteins (OEP)"/>
    <property type="match status" value="1"/>
</dbReference>
<dbReference type="AlphaFoldDB" id="A0A921NPD8"/>
<organism evidence="8 9">
    <name type="scientific">Pseudomonas lactis</name>
    <dbReference type="NCBI Taxonomy" id="1615674"/>
    <lineage>
        <taxon>Bacteria</taxon>
        <taxon>Pseudomonadati</taxon>
        <taxon>Pseudomonadota</taxon>
        <taxon>Gammaproteobacteria</taxon>
        <taxon>Pseudomonadales</taxon>
        <taxon>Pseudomonadaceae</taxon>
        <taxon>Pseudomonas</taxon>
    </lineage>
</organism>
<evidence type="ECO:0000313" key="9">
    <source>
        <dbReference type="Proteomes" id="UP000752172"/>
    </source>
</evidence>
<evidence type="ECO:0000256" key="1">
    <source>
        <dbReference type="ARBA" id="ARBA00004442"/>
    </source>
</evidence>
<comment type="caution">
    <text evidence="8">The sequence shown here is derived from an EMBL/GenBank/DDBJ whole genome shotgun (WGS) entry which is preliminary data.</text>
</comment>
<dbReference type="Proteomes" id="UP000752172">
    <property type="component" value="Unassembled WGS sequence"/>
</dbReference>
<dbReference type="InterPro" id="IPR010130">
    <property type="entry name" value="T1SS_OMP_TolC"/>
</dbReference>
<evidence type="ECO:0000256" key="4">
    <source>
        <dbReference type="ARBA" id="ARBA00022452"/>
    </source>
</evidence>
<dbReference type="GO" id="GO:0009279">
    <property type="term" value="C:cell outer membrane"/>
    <property type="evidence" value="ECO:0007669"/>
    <property type="project" value="UniProtKB-SubCell"/>
</dbReference>
<comment type="similarity">
    <text evidence="2">Belongs to the outer membrane factor (OMF) (TC 1.B.17) family.</text>
</comment>
<dbReference type="GO" id="GO:1990281">
    <property type="term" value="C:efflux pump complex"/>
    <property type="evidence" value="ECO:0007669"/>
    <property type="project" value="TreeGrafter"/>
</dbReference>
<keyword evidence="4" id="KW-1134">Transmembrane beta strand</keyword>